<dbReference type="InterPro" id="IPR003593">
    <property type="entry name" value="AAA+_ATPase"/>
</dbReference>
<evidence type="ECO:0000256" key="8">
    <source>
        <dbReference type="ARBA" id="ARBA00023136"/>
    </source>
</evidence>
<dbReference type="InterPro" id="IPR017871">
    <property type="entry name" value="ABC_transporter-like_CS"/>
</dbReference>
<evidence type="ECO:0000256" key="6">
    <source>
        <dbReference type="ARBA" id="ARBA00022840"/>
    </source>
</evidence>
<accession>A0A449BCN2</accession>
<dbReference type="CDD" id="cd18547">
    <property type="entry name" value="ABC_6TM_Tm288_like"/>
    <property type="match status" value="1"/>
</dbReference>
<keyword evidence="4 9" id="KW-0812">Transmembrane</keyword>
<keyword evidence="7 9" id="KW-1133">Transmembrane helix</keyword>
<dbReference type="STRING" id="1278311.GCA_000428705_01050"/>
<dbReference type="PANTHER" id="PTHR43394:SF1">
    <property type="entry name" value="ATP-BINDING CASSETTE SUB-FAMILY B MEMBER 10, MITOCHONDRIAL"/>
    <property type="match status" value="1"/>
</dbReference>
<keyword evidence="13" id="KW-1185">Reference proteome</keyword>
<dbReference type="InterPro" id="IPR027417">
    <property type="entry name" value="P-loop_NTPase"/>
</dbReference>
<dbReference type="SUPFAM" id="SSF90123">
    <property type="entry name" value="ABC transporter transmembrane region"/>
    <property type="match status" value="1"/>
</dbReference>
<comment type="similarity">
    <text evidence="2">Belongs to the ABC transporter superfamily.</text>
</comment>
<dbReference type="Gene3D" id="1.20.1560.10">
    <property type="entry name" value="ABC transporter type 1, transmembrane domain"/>
    <property type="match status" value="1"/>
</dbReference>
<feature type="domain" description="ABC transporter" evidence="10">
    <location>
        <begin position="339"/>
        <end position="573"/>
    </location>
</feature>
<dbReference type="GO" id="GO:0005524">
    <property type="term" value="F:ATP binding"/>
    <property type="evidence" value="ECO:0007669"/>
    <property type="project" value="UniProtKB-KW"/>
</dbReference>
<comment type="subcellular location">
    <subcellularLocation>
        <location evidence="1">Cell membrane</location>
        <topology evidence="1">Multi-pass membrane protein</topology>
    </subcellularLocation>
</comment>
<dbReference type="SMART" id="SM00382">
    <property type="entry name" value="AAA"/>
    <property type="match status" value="1"/>
</dbReference>
<dbReference type="PROSITE" id="PS50893">
    <property type="entry name" value="ABC_TRANSPORTER_2"/>
    <property type="match status" value="1"/>
</dbReference>
<keyword evidence="3" id="KW-0813">Transport</keyword>
<dbReference type="InterPro" id="IPR036640">
    <property type="entry name" value="ABC1_TM_sf"/>
</dbReference>
<reference evidence="12 13" key="1">
    <citation type="submission" date="2019-01" db="EMBL/GenBank/DDBJ databases">
        <authorList>
            <consortium name="Pathogen Informatics"/>
        </authorList>
    </citation>
    <scope>NUCLEOTIDE SEQUENCE [LARGE SCALE GENOMIC DNA]</scope>
    <source>
        <strain evidence="12 13">NCTC10138</strain>
    </source>
</reference>
<feature type="domain" description="ABC transmembrane type-1" evidence="11">
    <location>
        <begin position="16"/>
        <end position="305"/>
    </location>
</feature>
<dbReference type="EMBL" id="LR215048">
    <property type="protein sequence ID" value="VEU80192.1"/>
    <property type="molecule type" value="Genomic_DNA"/>
</dbReference>
<dbReference type="Pfam" id="PF00664">
    <property type="entry name" value="ABC_membrane"/>
    <property type="match status" value="1"/>
</dbReference>
<gene>
    <name evidence="12" type="primary">mldB1_8</name>
    <name evidence="12" type="ORF">NCTC10138_00550</name>
</gene>
<feature type="transmembrane region" description="Helical" evidence="9">
    <location>
        <begin position="12"/>
        <end position="32"/>
    </location>
</feature>
<evidence type="ECO:0000313" key="13">
    <source>
        <dbReference type="Proteomes" id="UP000289841"/>
    </source>
</evidence>
<dbReference type="Pfam" id="PF00005">
    <property type="entry name" value="ABC_tran"/>
    <property type="match status" value="1"/>
</dbReference>
<dbReference type="InterPro" id="IPR011527">
    <property type="entry name" value="ABC1_TM_dom"/>
</dbReference>
<sequence length="578" mass="65434">MRKLLKYIKIYKWHFIISIFLIIVVAGLVSYAPVLEGSIITSFQKSIDNKSGFDKVFVTRTVITLISVYTFVAICRLTFNQLLTIAIQKTMKKIRNDVQQKIHRMPIRYFDTHPIGDIMSRMSNDVESLSNGMQQAFASVFNAILTILFIITFMFVSVNWQFALLALAMFPIIFIISRFILKASGPLYAKRFKTYGVLAGHLQEQYTGYKEITLYNKQEDSAKMFDGIMVDLSKYVFRSDFVSGLLNPIISTVTYITIVIMALIGGKLAIEGTIVLGTLHAGIRYIWRLSSPITQVTQMSVVIQSSTAAAKRVFDFLDEDEEKPDYEPAEHIENLQGHVTFENVDFAYSKDKPILKNVSFDVKPGQMIAIVGPTGSGKTTIINLLMRFYDIDSGKIRLDGINLNHLKKDELRTHFGMVLQDTWLFHGTIADNIKYGRDDATMEEIIQAAKYANIHHYISTLPDGYNMVINEEGNNISQGEKQLLTIARAFLANPSMLILDEATSTVDTRLEVMLQEAMKNIMSGRTSFVIAHRLSTIKNADLIVVLKDGEIIEMGTHNELIAQKGFYENLYNSQFEND</sequence>
<dbReference type="RefSeq" id="WP_035375746.1">
    <property type="nucleotide sequence ID" value="NZ_LR215048.1"/>
</dbReference>
<organism evidence="12 13">
    <name type="scientific">Haploplasma axanthum</name>
    <name type="common">Acholeplasma axanthum</name>
    <dbReference type="NCBI Taxonomy" id="29552"/>
    <lineage>
        <taxon>Bacteria</taxon>
        <taxon>Bacillati</taxon>
        <taxon>Mycoplasmatota</taxon>
        <taxon>Mollicutes</taxon>
        <taxon>Acholeplasmatales</taxon>
        <taxon>Acholeplasmataceae</taxon>
        <taxon>Haploplasma</taxon>
    </lineage>
</organism>
<evidence type="ECO:0000313" key="12">
    <source>
        <dbReference type="EMBL" id="VEU80192.1"/>
    </source>
</evidence>
<feature type="transmembrane region" description="Helical" evidence="9">
    <location>
        <begin position="244"/>
        <end position="264"/>
    </location>
</feature>
<feature type="transmembrane region" description="Helical" evidence="9">
    <location>
        <begin position="136"/>
        <end position="156"/>
    </location>
</feature>
<keyword evidence="5" id="KW-0547">Nucleotide-binding</keyword>
<evidence type="ECO:0000259" key="11">
    <source>
        <dbReference type="PROSITE" id="PS50929"/>
    </source>
</evidence>
<dbReference type="AlphaFoldDB" id="A0A449BCN2"/>
<dbReference type="CDD" id="cd03254">
    <property type="entry name" value="ABCC_Glucan_exporter_like"/>
    <property type="match status" value="1"/>
</dbReference>
<dbReference type="KEGG" id="aaxa:NCTC10138_00550"/>
<dbReference type="Gene3D" id="3.40.50.300">
    <property type="entry name" value="P-loop containing nucleotide triphosphate hydrolases"/>
    <property type="match status" value="1"/>
</dbReference>
<proteinExistence type="inferred from homology"/>
<feature type="transmembrane region" description="Helical" evidence="9">
    <location>
        <begin position="62"/>
        <end position="87"/>
    </location>
</feature>
<dbReference type="InterPro" id="IPR003439">
    <property type="entry name" value="ABC_transporter-like_ATP-bd"/>
</dbReference>
<keyword evidence="8 9" id="KW-0472">Membrane</keyword>
<dbReference type="PROSITE" id="PS00211">
    <property type="entry name" value="ABC_TRANSPORTER_1"/>
    <property type="match status" value="1"/>
</dbReference>
<dbReference type="PANTHER" id="PTHR43394">
    <property type="entry name" value="ATP-DEPENDENT PERMEASE MDL1, MITOCHONDRIAL"/>
    <property type="match status" value="1"/>
</dbReference>
<keyword evidence="6" id="KW-0067">ATP-binding</keyword>
<evidence type="ECO:0000256" key="2">
    <source>
        <dbReference type="ARBA" id="ARBA00005417"/>
    </source>
</evidence>
<dbReference type="OrthoDB" id="383768at2"/>
<evidence type="ECO:0000256" key="3">
    <source>
        <dbReference type="ARBA" id="ARBA00022448"/>
    </source>
</evidence>
<keyword evidence="12" id="KW-0378">Hydrolase</keyword>
<evidence type="ECO:0000256" key="7">
    <source>
        <dbReference type="ARBA" id="ARBA00022989"/>
    </source>
</evidence>
<dbReference type="GO" id="GO:0016887">
    <property type="term" value="F:ATP hydrolysis activity"/>
    <property type="evidence" value="ECO:0007669"/>
    <property type="project" value="InterPro"/>
</dbReference>
<evidence type="ECO:0000256" key="9">
    <source>
        <dbReference type="SAM" id="Phobius"/>
    </source>
</evidence>
<evidence type="ECO:0000256" key="1">
    <source>
        <dbReference type="ARBA" id="ARBA00004651"/>
    </source>
</evidence>
<dbReference type="GO" id="GO:0015421">
    <property type="term" value="F:ABC-type oligopeptide transporter activity"/>
    <property type="evidence" value="ECO:0007669"/>
    <property type="project" value="TreeGrafter"/>
</dbReference>
<evidence type="ECO:0000256" key="4">
    <source>
        <dbReference type="ARBA" id="ARBA00022692"/>
    </source>
</evidence>
<dbReference type="InterPro" id="IPR039421">
    <property type="entry name" value="Type_1_exporter"/>
</dbReference>
<protein>
    <submittedName>
        <fullName evidence="12">ABC-type multidrug/protein/lipid transport system ATPase component</fullName>
        <ecNumber evidence="12">3.6.3.-</ecNumber>
    </submittedName>
</protein>
<dbReference type="PROSITE" id="PS50929">
    <property type="entry name" value="ABC_TM1F"/>
    <property type="match status" value="1"/>
</dbReference>
<feature type="transmembrane region" description="Helical" evidence="9">
    <location>
        <begin position="162"/>
        <end position="181"/>
    </location>
</feature>
<name>A0A449BCN2_HAPAX</name>
<dbReference type="Proteomes" id="UP000289841">
    <property type="component" value="Chromosome"/>
</dbReference>
<dbReference type="SUPFAM" id="SSF52540">
    <property type="entry name" value="P-loop containing nucleoside triphosphate hydrolases"/>
    <property type="match status" value="1"/>
</dbReference>
<dbReference type="GO" id="GO:0005886">
    <property type="term" value="C:plasma membrane"/>
    <property type="evidence" value="ECO:0007669"/>
    <property type="project" value="UniProtKB-SubCell"/>
</dbReference>
<evidence type="ECO:0000259" key="10">
    <source>
        <dbReference type="PROSITE" id="PS50893"/>
    </source>
</evidence>
<dbReference type="FunFam" id="3.40.50.300:FF:000287">
    <property type="entry name" value="Multidrug ABC transporter ATP-binding protein"/>
    <property type="match status" value="1"/>
</dbReference>
<evidence type="ECO:0000256" key="5">
    <source>
        <dbReference type="ARBA" id="ARBA00022741"/>
    </source>
</evidence>
<dbReference type="EC" id="3.6.3.-" evidence="12"/>